<dbReference type="Proteomes" id="UP000077202">
    <property type="component" value="Unassembled WGS sequence"/>
</dbReference>
<name>A0A176VLY9_MARPO</name>
<proteinExistence type="predicted"/>
<evidence type="ECO:0000313" key="3">
    <source>
        <dbReference type="Proteomes" id="UP000077202"/>
    </source>
</evidence>
<dbReference type="AlphaFoldDB" id="A0A176VLY9"/>
<dbReference type="EMBL" id="LVLJ01003476">
    <property type="protein sequence ID" value="OAE21321.1"/>
    <property type="molecule type" value="Genomic_DNA"/>
</dbReference>
<organism evidence="2 3">
    <name type="scientific">Marchantia polymorpha subsp. ruderalis</name>
    <dbReference type="NCBI Taxonomy" id="1480154"/>
    <lineage>
        <taxon>Eukaryota</taxon>
        <taxon>Viridiplantae</taxon>
        <taxon>Streptophyta</taxon>
        <taxon>Embryophyta</taxon>
        <taxon>Marchantiophyta</taxon>
        <taxon>Marchantiopsida</taxon>
        <taxon>Marchantiidae</taxon>
        <taxon>Marchantiales</taxon>
        <taxon>Marchantiaceae</taxon>
        <taxon>Marchantia</taxon>
    </lineage>
</organism>
<evidence type="ECO:0000256" key="1">
    <source>
        <dbReference type="SAM" id="MobiDB-lite"/>
    </source>
</evidence>
<gene>
    <name evidence="2" type="ORF">AXG93_868s1600</name>
</gene>
<feature type="compositionally biased region" description="Polar residues" evidence="1">
    <location>
        <begin position="97"/>
        <end position="109"/>
    </location>
</feature>
<reference evidence="2" key="1">
    <citation type="submission" date="2016-03" db="EMBL/GenBank/DDBJ databases">
        <title>Mechanisms controlling the formation of the plant cell surface in tip-growing cells are functionally conserved among land plants.</title>
        <authorList>
            <person name="Honkanen S."/>
            <person name="Jones V.A."/>
            <person name="Morieri G."/>
            <person name="Champion C."/>
            <person name="Hetherington A.J."/>
            <person name="Kelly S."/>
            <person name="Saint-Marcoux D."/>
            <person name="Proust H."/>
            <person name="Prescott H."/>
            <person name="Dolan L."/>
        </authorList>
    </citation>
    <scope>NUCLEOTIDE SEQUENCE [LARGE SCALE GENOMIC DNA]</scope>
    <source>
        <tissue evidence="2">Whole gametophyte</tissue>
    </source>
</reference>
<feature type="compositionally biased region" description="Basic and acidic residues" evidence="1">
    <location>
        <begin position="1"/>
        <end position="10"/>
    </location>
</feature>
<feature type="compositionally biased region" description="Basic and acidic residues" evidence="1">
    <location>
        <begin position="18"/>
        <end position="35"/>
    </location>
</feature>
<accession>A0A176VLY9</accession>
<keyword evidence="3" id="KW-1185">Reference proteome</keyword>
<feature type="compositionally biased region" description="Basic and acidic residues" evidence="1">
    <location>
        <begin position="124"/>
        <end position="133"/>
    </location>
</feature>
<feature type="region of interest" description="Disordered" evidence="1">
    <location>
        <begin position="75"/>
        <end position="133"/>
    </location>
</feature>
<sequence>MGKNKSDKVRKLVPMKTMNERMEDSGLHRSKEKGDSVGNYAHPATSAAIGQPSHSLPGDFLPRHGVAYERGVEEISKGAGNLDSRVQRIDRGRYPSTLYSSTDDNPRTNSGGGCAETGKAGEMSGKEKESSEQ</sequence>
<evidence type="ECO:0000313" key="2">
    <source>
        <dbReference type="EMBL" id="OAE21321.1"/>
    </source>
</evidence>
<protein>
    <submittedName>
        <fullName evidence="2">Uncharacterized protein</fullName>
    </submittedName>
</protein>
<feature type="region of interest" description="Disordered" evidence="1">
    <location>
        <begin position="1"/>
        <end position="62"/>
    </location>
</feature>
<comment type="caution">
    <text evidence="2">The sequence shown here is derived from an EMBL/GenBank/DDBJ whole genome shotgun (WGS) entry which is preliminary data.</text>
</comment>